<proteinExistence type="predicted"/>
<comment type="caution">
    <text evidence="1">The sequence shown here is derived from an EMBL/GenBank/DDBJ whole genome shotgun (WGS) entry which is preliminary data.</text>
</comment>
<feature type="non-terminal residue" evidence="1">
    <location>
        <position position="1"/>
    </location>
</feature>
<evidence type="ECO:0000313" key="2">
    <source>
        <dbReference type="Proteomes" id="UP001054837"/>
    </source>
</evidence>
<dbReference type="EMBL" id="BPLQ01001392">
    <property type="protein sequence ID" value="GIX81384.1"/>
    <property type="molecule type" value="Genomic_DNA"/>
</dbReference>
<organism evidence="1 2">
    <name type="scientific">Caerostris darwini</name>
    <dbReference type="NCBI Taxonomy" id="1538125"/>
    <lineage>
        <taxon>Eukaryota</taxon>
        <taxon>Metazoa</taxon>
        <taxon>Ecdysozoa</taxon>
        <taxon>Arthropoda</taxon>
        <taxon>Chelicerata</taxon>
        <taxon>Arachnida</taxon>
        <taxon>Araneae</taxon>
        <taxon>Araneomorphae</taxon>
        <taxon>Entelegynae</taxon>
        <taxon>Araneoidea</taxon>
        <taxon>Araneidae</taxon>
        <taxon>Caerostris</taxon>
    </lineage>
</organism>
<gene>
    <name evidence="1" type="ORF">CDAR_223061</name>
</gene>
<sequence>ENEPMDSNFWKVMEQLSKDYTHHGCHLRR</sequence>
<dbReference type="Proteomes" id="UP001054837">
    <property type="component" value="Unassembled WGS sequence"/>
</dbReference>
<accession>A0AAV4N9A6</accession>
<keyword evidence="2" id="KW-1185">Reference proteome</keyword>
<dbReference type="AlphaFoldDB" id="A0AAV4N9A6"/>
<protein>
    <submittedName>
        <fullName evidence="1">Uncharacterized protein</fullName>
    </submittedName>
</protein>
<reference evidence="1 2" key="1">
    <citation type="submission" date="2021-06" db="EMBL/GenBank/DDBJ databases">
        <title>Caerostris darwini draft genome.</title>
        <authorList>
            <person name="Kono N."/>
            <person name="Arakawa K."/>
        </authorList>
    </citation>
    <scope>NUCLEOTIDE SEQUENCE [LARGE SCALE GENOMIC DNA]</scope>
</reference>
<name>A0AAV4N9A6_9ARAC</name>
<evidence type="ECO:0000313" key="1">
    <source>
        <dbReference type="EMBL" id="GIX81384.1"/>
    </source>
</evidence>